<dbReference type="InterPro" id="IPR050838">
    <property type="entry name" value="Ketopantoate_reductase"/>
</dbReference>
<dbReference type="InterPro" id="IPR003710">
    <property type="entry name" value="ApbA"/>
</dbReference>
<dbReference type="Gene3D" id="1.10.1040.10">
    <property type="entry name" value="N-(1-d-carboxylethyl)-l-norvaline Dehydrogenase, domain 2"/>
    <property type="match status" value="1"/>
</dbReference>
<dbReference type="SUPFAM" id="SSF51735">
    <property type="entry name" value="NAD(P)-binding Rossmann-fold domains"/>
    <property type="match status" value="1"/>
</dbReference>
<organism evidence="8 9">
    <name type="scientific">Aspergillus candidus</name>
    <dbReference type="NCBI Taxonomy" id="41067"/>
    <lineage>
        <taxon>Eukaryota</taxon>
        <taxon>Fungi</taxon>
        <taxon>Dikarya</taxon>
        <taxon>Ascomycota</taxon>
        <taxon>Pezizomycotina</taxon>
        <taxon>Eurotiomycetes</taxon>
        <taxon>Eurotiomycetidae</taxon>
        <taxon>Eurotiales</taxon>
        <taxon>Aspergillaceae</taxon>
        <taxon>Aspergillus</taxon>
        <taxon>Aspergillus subgen. Circumdati</taxon>
    </lineage>
</organism>
<protein>
    <recommendedName>
        <fullName evidence="2">2-dehydropantoate 2-reductase</fullName>
        <ecNumber evidence="2">1.1.1.169</ecNumber>
    </recommendedName>
    <alternativeName>
        <fullName evidence="5">Ketopantoate reductase</fullName>
    </alternativeName>
</protein>
<dbReference type="PANTHER" id="PTHR43765:SF2">
    <property type="entry name" value="2-DEHYDROPANTOATE 2-REDUCTASE"/>
    <property type="match status" value="1"/>
</dbReference>
<dbReference type="InterPro" id="IPR013752">
    <property type="entry name" value="KPA_reductase"/>
</dbReference>
<evidence type="ECO:0000256" key="3">
    <source>
        <dbReference type="ARBA" id="ARBA00022857"/>
    </source>
</evidence>
<keyword evidence="4" id="KW-0560">Oxidoreductase</keyword>
<evidence type="ECO:0000256" key="5">
    <source>
        <dbReference type="ARBA" id="ARBA00032024"/>
    </source>
</evidence>
<dbReference type="InterPro" id="IPR013328">
    <property type="entry name" value="6PGD_dom2"/>
</dbReference>
<dbReference type="InterPro" id="IPR008927">
    <property type="entry name" value="6-PGluconate_DH-like_C_sf"/>
</dbReference>
<dbReference type="InterPro" id="IPR013332">
    <property type="entry name" value="KPR_N"/>
</dbReference>
<reference evidence="8 9" key="1">
    <citation type="submission" date="2017-12" db="EMBL/GenBank/DDBJ databases">
        <authorList>
            <consortium name="DOE Joint Genome Institute"/>
            <person name="Haridas S."/>
            <person name="Kjaerbolling I."/>
            <person name="Vesth T.C."/>
            <person name="Frisvad J.C."/>
            <person name="Nybo J.L."/>
            <person name="Theobald S."/>
            <person name="Kuo A."/>
            <person name="Bowyer P."/>
            <person name="Matsuda Y."/>
            <person name="Mondo S."/>
            <person name="Lyhne E.K."/>
            <person name="Kogle M.E."/>
            <person name="Clum A."/>
            <person name="Lipzen A."/>
            <person name="Salamov A."/>
            <person name="Ngan C.Y."/>
            <person name="Daum C."/>
            <person name="Chiniquy J."/>
            <person name="Barry K."/>
            <person name="LaButti K."/>
            <person name="Simmons B.A."/>
            <person name="Magnuson J.K."/>
            <person name="Mortensen U.H."/>
            <person name="Larsen T.O."/>
            <person name="Grigoriev I.V."/>
            <person name="Baker S.E."/>
            <person name="Andersen M.R."/>
            <person name="Nordberg H.P."/>
            <person name="Cantor M.N."/>
            <person name="Hua S.X."/>
        </authorList>
    </citation>
    <scope>NUCLEOTIDE SEQUENCE [LARGE SCALE GENOMIC DNA]</scope>
    <source>
        <strain evidence="8 9">CBS 102.13</strain>
    </source>
</reference>
<dbReference type="NCBIfam" id="TIGR00745">
    <property type="entry name" value="apbA_panE"/>
    <property type="match status" value="1"/>
</dbReference>
<evidence type="ECO:0000259" key="6">
    <source>
        <dbReference type="Pfam" id="PF02558"/>
    </source>
</evidence>
<name>A0A2I2F9L8_ASPCN</name>
<dbReference type="EMBL" id="KZ559144">
    <property type="protein sequence ID" value="PLB37323.1"/>
    <property type="molecule type" value="Genomic_DNA"/>
</dbReference>
<dbReference type="GO" id="GO:0008677">
    <property type="term" value="F:2-dehydropantoate 2-reductase activity"/>
    <property type="evidence" value="ECO:0007669"/>
    <property type="project" value="UniProtKB-EC"/>
</dbReference>
<accession>A0A2I2F9L8</accession>
<evidence type="ECO:0000256" key="1">
    <source>
        <dbReference type="ARBA" id="ARBA00007870"/>
    </source>
</evidence>
<gene>
    <name evidence="8" type="ORF">BDW47DRAFT_107298</name>
</gene>
<dbReference type="GO" id="GO:0015940">
    <property type="term" value="P:pantothenate biosynthetic process"/>
    <property type="evidence" value="ECO:0007669"/>
    <property type="project" value="InterPro"/>
</dbReference>
<dbReference type="EC" id="1.1.1.169" evidence="2"/>
<feature type="domain" description="Ketopantoate reductase C-terminal" evidence="7">
    <location>
        <begin position="282"/>
        <end position="414"/>
    </location>
</feature>
<dbReference type="InterPro" id="IPR036291">
    <property type="entry name" value="NAD(P)-bd_dom_sf"/>
</dbReference>
<feature type="domain" description="Ketopantoate reductase N-terminal" evidence="6">
    <location>
        <begin position="47"/>
        <end position="236"/>
    </location>
</feature>
<evidence type="ECO:0000259" key="7">
    <source>
        <dbReference type="Pfam" id="PF08546"/>
    </source>
</evidence>
<dbReference type="Proteomes" id="UP000234585">
    <property type="component" value="Unassembled WGS sequence"/>
</dbReference>
<evidence type="ECO:0000313" key="8">
    <source>
        <dbReference type="EMBL" id="PLB37323.1"/>
    </source>
</evidence>
<dbReference type="GO" id="GO:0050661">
    <property type="term" value="F:NADP binding"/>
    <property type="evidence" value="ECO:0007669"/>
    <property type="project" value="TreeGrafter"/>
</dbReference>
<dbReference type="PANTHER" id="PTHR43765">
    <property type="entry name" value="2-DEHYDROPANTOATE 2-REDUCTASE-RELATED"/>
    <property type="match status" value="1"/>
</dbReference>
<keyword evidence="9" id="KW-1185">Reference proteome</keyword>
<evidence type="ECO:0000313" key="9">
    <source>
        <dbReference type="Proteomes" id="UP000234585"/>
    </source>
</evidence>
<sequence length="430" mass="47980">MRIGISDICRFTAGNCQRGAPNRLMSTWMQDADEFREDGKPRLSGRIHILGLGNVGTFVAHSLMSRPSPPPVTLLLHNPKLYDSWLDRKKCLSVNNNGLDDIKTGFDVNVLSGKTWHAFPYWDKEAGGERSDREIEPDMEEETVEDDERIECLVVTVKAPVTALALESVSHRLTPDSTVLFLQNGLGVIDEVNKRVFPDPRRRPHYMYGIISHGLTRKKEAFQVAHIGVGTTILGPALSESLVPATGKEGEQDGWPASTKYLLRTLTLSPQLVAVAETPSALMLYQLEKLAMNAVINPLTAIMDCENGELLYNYSFTRIMRLLLMEISSVICALPELQGVPGIESRFSPERLRSMVTRLANKTSKNQSSMLQDVRAGKTTEIEYMNGYIVRRGEELGMKCVVNYMIKHLVLAKQQKGKQRESAAIPVDLL</sequence>
<evidence type="ECO:0000256" key="4">
    <source>
        <dbReference type="ARBA" id="ARBA00023002"/>
    </source>
</evidence>
<dbReference type="RefSeq" id="XP_024671335.1">
    <property type="nucleotide sequence ID" value="XM_024812974.1"/>
</dbReference>
<proteinExistence type="inferred from homology"/>
<dbReference type="Pfam" id="PF02558">
    <property type="entry name" value="ApbA"/>
    <property type="match status" value="1"/>
</dbReference>
<dbReference type="Pfam" id="PF08546">
    <property type="entry name" value="ApbA_C"/>
    <property type="match status" value="1"/>
</dbReference>
<dbReference type="GeneID" id="36520134"/>
<dbReference type="STRING" id="41067.A0A2I2F9L8"/>
<dbReference type="OrthoDB" id="73846at2759"/>
<dbReference type="GO" id="GO:0005739">
    <property type="term" value="C:mitochondrion"/>
    <property type="evidence" value="ECO:0007669"/>
    <property type="project" value="TreeGrafter"/>
</dbReference>
<dbReference type="FunFam" id="1.10.1040.10:FF:000038">
    <property type="entry name" value="Probable 2-dehydropantoate 2-reductase"/>
    <property type="match status" value="1"/>
</dbReference>
<dbReference type="Gene3D" id="3.40.50.720">
    <property type="entry name" value="NAD(P)-binding Rossmann-like Domain"/>
    <property type="match status" value="1"/>
</dbReference>
<dbReference type="SUPFAM" id="SSF48179">
    <property type="entry name" value="6-phosphogluconate dehydrogenase C-terminal domain-like"/>
    <property type="match status" value="1"/>
</dbReference>
<comment type="similarity">
    <text evidence="1">Belongs to the ketopantoate reductase family.</text>
</comment>
<evidence type="ECO:0000256" key="2">
    <source>
        <dbReference type="ARBA" id="ARBA00013014"/>
    </source>
</evidence>
<keyword evidence="3" id="KW-0521">NADP</keyword>
<dbReference type="AlphaFoldDB" id="A0A2I2F9L8"/>